<evidence type="ECO:0000256" key="2">
    <source>
        <dbReference type="RuleBase" id="RU364082"/>
    </source>
</evidence>
<dbReference type="EMBL" id="MNXQ01000010">
    <property type="protein sequence ID" value="OIP04232.1"/>
    <property type="molecule type" value="Genomic_DNA"/>
</dbReference>
<dbReference type="SUPFAM" id="SSF51735">
    <property type="entry name" value="NAD(P)-binding Rossmann-fold domains"/>
    <property type="match status" value="1"/>
</dbReference>
<dbReference type="GO" id="GO:0008831">
    <property type="term" value="F:dTDP-4-dehydrorhamnose reductase activity"/>
    <property type="evidence" value="ECO:0007669"/>
    <property type="project" value="UniProtKB-EC"/>
</dbReference>
<sequence>MPKTTIIGSGLSGMVGSRFTEMFASDFDFINLDLTNHIDITNPVQIDQALSQQSSTSVIHLAAFTDVSKAYSETGNKNGMVYKVNVLGTENIANACKKYHHYLIHISTDFVFDGKNPPPVGGYTEEDQPHPIEWYGQTKLWAEQKVIDSGCQHVTCRLAFPFRAKFPAKEDLVRKILAKLKTNTLHPMFADQIITPTFIDDICQALKIFIEKKPSGIYHVVGSTSLTPYDLALKIAAVFDIKADIKLGSFKDFLKTDPRLRQQFLKISNAKLKHDFGFSMKTIDEALQVLKSQL</sequence>
<evidence type="ECO:0000313" key="5">
    <source>
        <dbReference type="Proteomes" id="UP000183605"/>
    </source>
</evidence>
<dbReference type="InterPro" id="IPR036291">
    <property type="entry name" value="NAD(P)-bd_dom_sf"/>
</dbReference>
<dbReference type="GO" id="GO:0019305">
    <property type="term" value="P:dTDP-rhamnose biosynthetic process"/>
    <property type="evidence" value="ECO:0007669"/>
    <property type="project" value="UniProtKB-UniPathway"/>
</dbReference>
<dbReference type="Gene3D" id="3.90.25.10">
    <property type="entry name" value="UDP-galactose 4-epimerase, domain 1"/>
    <property type="match status" value="1"/>
</dbReference>
<dbReference type="UniPathway" id="UPA00124"/>
<accession>A0A1J5BBC7</accession>
<evidence type="ECO:0000259" key="3">
    <source>
        <dbReference type="Pfam" id="PF04321"/>
    </source>
</evidence>
<keyword evidence="2" id="KW-0521">NADP</keyword>
<gene>
    <name evidence="4" type="ORF">AUK18_00420</name>
</gene>
<organism evidence="4 5">
    <name type="scientific">Candidatus Beckwithbacteria bacterium CG2_30_44_31</name>
    <dbReference type="NCBI Taxonomy" id="1805035"/>
    <lineage>
        <taxon>Bacteria</taxon>
        <taxon>Candidatus Beckwithiibacteriota</taxon>
    </lineage>
</organism>
<dbReference type="Pfam" id="PF04321">
    <property type="entry name" value="RmlD_sub_bind"/>
    <property type="match status" value="1"/>
</dbReference>
<comment type="function">
    <text evidence="2">Catalyzes the reduction of dTDP-6-deoxy-L-lyxo-4-hexulose to yield dTDP-L-rhamnose.</text>
</comment>
<keyword evidence="2" id="KW-0560">Oxidoreductase</keyword>
<feature type="domain" description="RmlD-like substrate binding" evidence="3">
    <location>
        <begin position="6"/>
        <end position="288"/>
    </location>
</feature>
<comment type="similarity">
    <text evidence="1 2">Belongs to the dTDP-4-dehydrorhamnose reductase family.</text>
</comment>
<comment type="pathway">
    <text evidence="2">Carbohydrate biosynthesis; dTDP-L-rhamnose biosynthesis.</text>
</comment>
<dbReference type="PANTHER" id="PTHR10491:SF4">
    <property type="entry name" value="METHIONINE ADENOSYLTRANSFERASE 2 SUBUNIT BETA"/>
    <property type="match status" value="1"/>
</dbReference>
<protein>
    <recommendedName>
        <fullName evidence="2">dTDP-4-dehydrorhamnose reductase</fullName>
        <ecNumber evidence="2">1.1.1.133</ecNumber>
    </recommendedName>
</protein>
<evidence type="ECO:0000313" key="4">
    <source>
        <dbReference type="EMBL" id="OIP04232.1"/>
    </source>
</evidence>
<proteinExistence type="inferred from homology"/>
<dbReference type="EC" id="1.1.1.133" evidence="2"/>
<comment type="caution">
    <text evidence="4">The sequence shown here is derived from an EMBL/GenBank/DDBJ whole genome shotgun (WGS) entry which is preliminary data.</text>
</comment>
<dbReference type="CDD" id="cd05254">
    <property type="entry name" value="dTDP_HR_like_SDR_e"/>
    <property type="match status" value="1"/>
</dbReference>
<name>A0A1J5BBC7_9BACT</name>
<dbReference type="InterPro" id="IPR029903">
    <property type="entry name" value="RmlD-like-bd"/>
</dbReference>
<reference evidence="4 5" key="1">
    <citation type="journal article" date="2016" name="Environ. Microbiol.">
        <title>Genomic resolution of a cold subsurface aquifer community provides metabolic insights for novel microbes adapted to high CO concentrations.</title>
        <authorList>
            <person name="Probst A.J."/>
            <person name="Castelle C.J."/>
            <person name="Singh A."/>
            <person name="Brown C.T."/>
            <person name="Anantharaman K."/>
            <person name="Sharon I."/>
            <person name="Hug L.A."/>
            <person name="Burstein D."/>
            <person name="Emerson J.B."/>
            <person name="Thomas B.C."/>
            <person name="Banfield J.F."/>
        </authorList>
    </citation>
    <scope>NUCLEOTIDE SEQUENCE [LARGE SCALE GENOMIC DNA]</scope>
    <source>
        <strain evidence="4">CG2_30_44_31</strain>
    </source>
</reference>
<dbReference type="Proteomes" id="UP000183605">
    <property type="component" value="Unassembled WGS sequence"/>
</dbReference>
<evidence type="ECO:0000256" key="1">
    <source>
        <dbReference type="ARBA" id="ARBA00010944"/>
    </source>
</evidence>
<dbReference type="PANTHER" id="PTHR10491">
    <property type="entry name" value="DTDP-4-DEHYDRORHAMNOSE REDUCTASE"/>
    <property type="match status" value="1"/>
</dbReference>
<dbReference type="InterPro" id="IPR005913">
    <property type="entry name" value="dTDP_dehydrorham_reduct"/>
</dbReference>
<dbReference type="AlphaFoldDB" id="A0A1J5BBC7"/>
<dbReference type="Gene3D" id="3.40.50.720">
    <property type="entry name" value="NAD(P)-binding Rossmann-like Domain"/>
    <property type="match status" value="1"/>
</dbReference>